<dbReference type="InterPro" id="IPR004401">
    <property type="entry name" value="YbaB/EbfC"/>
</dbReference>
<proteinExistence type="predicted"/>
<dbReference type="EMBL" id="VFPP01000001">
    <property type="protein sequence ID" value="TQM82854.1"/>
    <property type="molecule type" value="Genomic_DNA"/>
</dbReference>
<dbReference type="OrthoDB" id="3693822at2"/>
<keyword evidence="3" id="KW-0238">DNA-binding</keyword>
<gene>
    <name evidence="3" type="ORF">FHX81_5265</name>
</gene>
<name>A0A543JJA5_9PSEU</name>
<keyword evidence="4" id="KW-1185">Reference proteome</keyword>
<accession>A0A543JJA5</accession>
<evidence type="ECO:0000313" key="4">
    <source>
        <dbReference type="Proteomes" id="UP000316628"/>
    </source>
</evidence>
<dbReference type="SUPFAM" id="SSF82607">
    <property type="entry name" value="YbaB-like"/>
    <property type="match status" value="1"/>
</dbReference>
<dbReference type="GO" id="GO:0003677">
    <property type="term" value="F:DNA binding"/>
    <property type="evidence" value="ECO:0007669"/>
    <property type="project" value="UniProtKB-KW"/>
</dbReference>
<dbReference type="InterPro" id="IPR036894">
    <property type="entry name" value="YbaB-like_sf"/>
</dbReference>
<dbReference type="Pfam" id="PF02575">
    <property type="entry name" value="YbaB_DNA_bd"/>
    <property type="match status" value="1"/>
</dbReference>
<keyword evidence="1" id="KW-0175">Coiled coil</keyword>
<dbReference type="Proteomes" id="UP000316628">
    <property type="component" value="Unassembled WGS sequence"/>
</dbReference>
<dbReference type="Gene3D" id="3.30.1310.10">
    <property type="entry name" value="Nucleoid-associated protein YbaB-like domain"/>
    <property type="match status" value="1"/>
</dbReference>
<organism evidence="3 4">
    <name type="scientific">Saccharothrix saharensis</name>
    <dbReference type="NCBI Taxonomy" id="571190"/>
    <lineage>
        <taxon>Bacteria</taxon>
        <taxon>Bacillati</taxon>
        <taxon>Actinomycetota</taxon>
        <taxon>Actinomycetes</taxon>
        <taxon>Pseudonocardiales</taxon>
        <taxon>Pseudonocardiaceae</taxon>
        <taxon>Saccharothrix</taxon>
    </lineage>
</organism>
<dbReference type="AlphaFoldDB" id="A0A543JJA5"/>
<reference evidence="3 4" key="1">
    <citation type="submission" date="2019-06" db="EMBL/GenBank/DDBJ databases">
        <title>Sequencing the genomes of 1000 actinobacteria strains.</title>
        <authorList>
            <person name="Klenk H.-P."/>
        </authorList>
    </citation>
    <scope>NUCLEOTIDE SEQUENCE [LARGE SCALE GENOMIC DNA]</scope>
    <source>
        <strain evidence="3 4">DSM 45456</strain>
    </source>
</reference>
<evidence type="ECO:0000313" key="3">
    <source>
        <dbReference type="EMBL" id="TQM82854.1"/>
    </source>
</evidence>
<feature type="coiled-coil region" evidence="1">
    <location>
        <begin position="10"/>
        <end position="37"/>
    </location>
</feature>
<evidence type="ECO:0000256" key="2">
    <source>
        <dbReference type="SAM" id="MobiDB-lite"/>
    </source>
</evidence>
<evidence type="ECO:0000256" key="1">
    <source>
        <dbReference type="SAM" id="Coils"/>
    </source>
</evidence>
<sequence length="134" mass="14194">MDATNPQRMIADLEARARELAERSRELRDRIGRAQATQRSADGVVTATVAPNGSLRHIEFSPAAGECTPARLGEVVLETVRRAQEQAARQVAAAVGGTAALEFLTGSETVPAPDEPPLPRSLRAPDDEPGTTPS</sequence>
<comment type="caution">
    <text evidence="3">The sequence shown here is derived from an EMBL/GenBank/DDBJ whole genome shotgun (WGS) entry which is preliminary data.</text>
</comment>
<protein>
    <submittedName>
        <fullName evidence="3">YbaB/EbfC DNA-binding family protein</fullName>
    </submittedName>
</protein>
<dbReference type="RefSeq" id="WP_141980653.1">
    <property type="nucleotide sequence ID" value="NZ_VFPP01000001.1"/>
</dbReference>
<feature type="region of interest" description="Disordered" evidence="2">
    <location>
        <begin position="105"/>
        <end position="134"/>
    </location>
</feature>